<keyword evidence="2 8" id="KW-0812">Transmembrane</keyword>
<evidence type="ECO:0000256" key="3">
    <source>
        <dbReference type="ARBA" id="ARBA00022989"/>
    </source>
</evidence>
<dbReference type="InterPro" id="IPR001623">
    <property type="entry name" value="DnaJ_domain"/>
</dbReference>
<evidence type="ECO:0000256" key="2">
    <source>
        <dbReference type="ARBA" id="ARBA00022692"/>
    </source>
</evidence>
<evidence type="ECO:0000256" key="5">
    <source>
        <dbReference type="ARBA" id="ARBA00023186"/>
    </source>
</evidence>
<evidence type="ECO:0000256" key="4">
    <source>
        <dbReference type="ARBA" id="ARBA00023136"/>
    </source>
</evidence>
<evidence type="ECO:0000256" key="6">
    <source>
        <dbReference type="ARBA" id="ARBA00038105"/>
    </source>
</evidence>
<keyword evidence="5" id="KW-0143">Chaperone</keyword>
<evidence type="ECO:0000313" key="10">
    <source>
        <dbReference type="EMBL" id="WZF90149.1"/>
    </source>
</evidence>
<proteinExistence type="inferred from homology"/>
<dbReference type="SMART" id="SM00271">
    <property type="entry name" value="DnaJ"/>
    <property type="match status" value="1"/>
</dbReference>
<feature type="transmembrane region" description="Helical" evidence="8">
    <location>
        <begin position="34"/>
        <end position="65"/>
    </location>
</feature>
<evidence type="ECO:0000256" key="7">
    <source>
        <dbReference type="SAM" id="MobiDB-lite"/>
    </source>
</evidence>
<keyword evidence="3 8" id="KW-1133">Transmembrane helix</keyword>
<keyword evidence="4 8" id="KW-0472">Membrane</keyword>
<dbReference type="InterPro" id="IPR036869">
    <property type="entry name" value="J_dom_sf"/>
</dbReference>
<dbReference type="PANTHER" id="PTHR12763:SF28">
    <property type="entry name" value="GEO10507P1-RELATED"/>
    <property type="match status" value="1"/>
</dbReference>
<dbReference type="PANTHER" id="PTHR12763">
    <property type="match status" value="1"/>
</dbReference>
<dbReference type="Gene3D" id="1.10.287.110">
    <property type="entry name" value="DnaJ domain"/>
    <property type="match status" value="1"/>
</dbReference>
<sequence length="243" mass="26678">MQLTLLVIVLSVFAWVWLRNQPPSQRKPALIKLLLFAGIAMVVLLAVTGRVHFLLALLVFLYPLLRRVLPSILMGRMAGAGSGEAKAKPGNQSHVSSDILEMSLDHDSGTMNGKILKGPMAGRALADLGESEFIELLRYCREHDEDSARLLESYLDRRFGDSWRADDVASDDGGESRDRANSGDAGGPLTKSEALDILGLEPGASREEIIQAHRRMMQKLHPDHGGSNYLAARINEAKERLLS</sequence>
<comment type="similarity">
    <text evidence="6">Belongs to the TIM14 family.</text>
</comment>
<gene>
    <name evidence="10" type="ORF">NLK58_08155</name>
</gene>
<dbReference type="Proteomes" id="UP001475781">
    <property type="component" value="Chromosome"/>
</dbReference>
<dbReference type="EMBL" id="CP101118">
    <property type="protein sequence ID" value="WZF90149.1"/>
    <property type="molecule type" value="Genomic_DNA"/>
</dbReference>
<organism evidence="10 11">
    <name type="scientific">Marinobacter metalliresistant</name>
    <dbReference type="NCBI Taxonomy" id="2961995"/>
    <lineage>
        <taxon>Bacteria</taxon>
        <taxon>Pseudomonadati</taxon>
        <taxon>Pseudomonadota</taxon>
        <taxon>Gammaproteobacteria</taxon>
        <taxon>Pseudomonadales</taxon>
        <taxon>Marinobacteraceae</taxon>
        <taxon>Marinobacter</taxon>
    </lineage>
</organism>
<feature type="region of interest" description="Disordered" evidence="7">
    <location>
        <begin position="165"/>
        <end position="191"/>
    </location>
</feature>
<evidence type="ECO:0000256" key="1">
    <source>
        <dbReference type="ARBA" id="ARBA00004167"/>
    </source>
</evidence>
<accession>A0ABZ2W6Z0</accession>
<keyword evidence="11" id="KW-1185">Reference proteome</keyword>
<feature type="domain" description="J" evidence="9">
    <location>
        <begin position="193"/>
        <end position="243"/>
    </location>
</feature>
<evidence type="ECO:0000313" key="11">
    <source>
        <dbReference type="Proteomes" id="UP001475781"/>
    </source>
</evidence>
<dbReference type="PROSITE" id="PS50076">
    <property type="entry name" value="DNAJ_2"/>
    <property type="match status" value="1"/>
</dbReference>
<evidence type="ECO:0000259" key="9">
    <source>
        <dbReference type="PROSITE" id="PS50076"/>
    </source>
</evidence>
<dbReference type="CDD" id="cd06257">
    <property type="entry name" value="DnaJ"/>
    <property type="match status" value="1"/>
</dbReference>
<name>A0ABZ2W6Z0_9GAMM</name>
<dbReference type="RefSeq" id="WP_117618055.1">
    <property type="nucleotide sequence ID" value="NZ_CP101118.1"/>
</dbReference>
<protein>
    <submittedName>
        <fullName evidence="10">Molecular chaperone DnaJ</fullName>
    </submittedName>
</protein>
<reference evidence="10 11" key="1">
    <citation type="submission" date="2022-07" db="EMBL/GenBank/DDBJ databases">
        <title>A copper resistant bacterium isolated from sediment samples of deep sea hydrothermal areas.</title>
        <authorList>
            <person name="Zeng X."/>
        </authorList>
    </citation>
    <scope>NUCLEOTIDE SEQUENCE [LARGE SCALE GENOMIC DNA]</scope>
    <source>
        <strain evidence="11">CuT 6</strain>
    </source>
</reference>
<dbReference type="SUPFAM" id="SSF46565">
    <property type="entry name" value="Chaperone J-domain"/>
    <property type="match status" value="1"/>
</dbReference>
<evidence type="ECO:0000256" key="8">
    <source>
        <dbReference type="SAM" id="Phobius"/>
    </source>
</evidence>
<comment type="subcellular location">
    <subcellularLocation>
        <location evidence="1">Membrane</location>
        <topology evidence="1">Single-pass membrane protein</topology>
    </subcellularLocation>
</comment>